<protein>
    <recommendedName>
        <fullName evidence="2">DUF4211 domain-containing protein</fullName>
    </recommendedName>
</protein>
<name>A0ABR3GUF5_9PEZI</name>
<feature type="compositionally biased region" description="Basic and acidic residues" evidence="1">
    <location>
        <begin position="68"/>
        <end position="81"/>
    </location>
</feature>
<feature type="compositionally biased region" description="Basic residues" evidence="1">
    <location>
        <begin position="7"/>
        <end position="18"/>
    </location>
</feature>
<dbReference type="InterPro" id="IPR025451">
    <property type="entry name" value="DUF4211"/>
</dbReference>
<feature type="compositionally biased region" description="Basic and acidic residues" evidence="1">
    <location>
        <begin position="367"/>
        <end position="395"/>
    </location>
</feature>
<evidence type="ECO:0000259" key="2">
    <source>
        <dbReference type="Pfam" id="PF13926"/>
    </source>
</evidence>
<reference evidence="3 4" key="1">
    <citation type="submission" date="2024-02" db="EMBL/GenBank/DDBJ databases">
        <title>Discinaceae phylogenomics.</title>
        <authorList>
            <person name="Dirks A.C."/>
            <person name="James T.Y."/>
        </authorList>
    </citation>
    <scope>NUCLEOTIDE SEQUENCE [LARGE SCALE GENOMIC DNA]</scope>
    <source>
        <strain evidence="3 4">ACD0624</strain>
    </source>
</reference>
<feature type="compositionally biased region" description="Acidic residues" evidence="1">
    <location>
        <begin position="396"/>
        <end position="406"/>
    </location>
</feature>
<feature type="compositionally biased region" description="Basic and acidic residues" evidence="1">
    <location>
        <begin position="147"/>
        <end position="165"/>
    </location>
</feature>
<feature type="compositionally biased region" description="Polar residues" evidence="1">
    <location>
        <begin position="256"/>
        <end position="267"/>
    </location>
</feature>
<feature type="compositionally biased region" description="Polar residues" evidence="1">
    <location>
        <begin position="340"/>
        <end position="360"/>
    </location>
</feature>
<gene>
    <name evidence="3" type="ORF">Q9L58_001401</name>
</gene>
<evidence type="ECO:0000256" key="1">
    <source>
        <dbReference type="SAM" id="MobiDB-lite"/>
    </source>
</evidence>
<feature type="domain" description="DUF4211" evidence="2">
    <location>
        <begin position="425"/>
        <end position="551"/>
    </location>
</feature>
<keyword evidence="4" id="KW-1185">Reference proteome</keyword>
<dbReference type="Pfam" id="PF13926">
    <property type="entry name" value="DUF4211"/>
    <property type="match status" value="1"/>
</dbReference>
<dbReference type="PANTHER" id="PTHR14689:SF0">
    <property type="entry name" value="COILED-COIL DOMAIN-CONTAINING PROTEIN 82"/>
    <property type="match status" value="1"/>
</dbReference>
<evidence type="ECO:0000313" key="4">
    <source>
        <dbReference type="Proteomes" id="UP001447188"/>
    </source>
</evidence>
<proteinExistence type="predicted"/>
<feature type="region of interest" description="Disordered" evidence="1">
    <location>
        <begin position="143"/>
        <end position="428"/>
    </location>
</feature>
<feature type="compositionally biased region" description="Basic and acidic residues" evidence="1">
    <location>
        <begin position="305"/>
        <end position="324"/>
    </location>
</feature>
<dbReference type="PANTHER" id="PTHR14689">
    <property type="entry name" value="PHORBOL-ESTER_DAG-TYPE DOMAIN-CONTAINING PROTEIN"/>
    <property type="match status" value="1"/>
</dbReference>
<feature type="region of interest" description="Disordered" evidence="1">
    <location>
        <begin position="1"/>
        <end position="106"/>
    </location>
</feature>
<accession>A0ABR3GUF5</accession>
<feature type="compositionally biased region" description="Low complexity" evidence="1">
    <location>
        <begin position="52"/>
        <end position="62"/>
    </location>
</feature>
<comment type="caution">
    <text evidence="3">The sequence shown here is derived from an EMBL/GenBank/DDBJ whole genome shotgun (WGS) entry which is preliminary data.</text>
</comment>
<sequence>MAASKRPGSKKPKRKSKARQTTLTSFTVPQSVLEPAIVAGRRSTRRTGPVVDALPDATTLPATKPPKKTKEPKQQVIKLEKSPGTIFPSPVAVTNPPPPSIHAPKSPNFAVVIYTRSKESLEQPAQTTGSWFQPGVRLNVDQYDQDDVLRTPKQEFPLDKGKGKEVAPQNTGNTTDEDTDPVPTSTKKRRVGSATKTLDHTHNEDSVAVGTSGKGNPNRKPKSLARTKAEVEDGDSGGVIAPINKRTRRSKGDSPPQASGGNDSAISATRKKPKWKGKQVELGGVGNDDPVTPVTRRNKSKGKDKKFASEEPEDTSKPSEHQEADGDEDSDQDRQDDLTILSQKRNVLSSRTRYNGSSPKKTPFQKKLAELRAKKDGKQIRKEDSDDDKPRRALYDTDDEDQDESESRDNGQSSSDVQSDSDGWIIEDGGNTYDVQIPIEFTHLSHQSEQQNFKTFCLWVVQSILNPDFPRDNEVSQYAIRALERKMDSYGGSVLQSSIWKAPFMRAMRARPSLQTEICEERPNCDACGMGKRPATHAVTFAGNRYDRETLEDLEDSEANDSEDSAGLNIPSENNVFYLGRNCHQRARMSHAFIHWKKELRDEIHGLLQEKEYFSPFWVNKAAKMETTERTEWANTVTDDMDDIIKALYADLKKGLQEAQSNMTNQRSGRWR</sequence>
<organism evidence="3 4">
    <name type="scientific">Discina gigas</name>
    <dbReference type="NCBI Taxonomy" id="1032678"/>
    <lineage>
        <taxon>Eukaryota</taxon>
        <taxon>Fungi</taxon>
        <taxon>Dikarya</taxon>
        <taxon>Ascomycota</taxon>
        <taxon>Pezizomycotina</taxon>
        <taxon>Pezizomycetes</taxon>
        <taxon>Pezizales</taxon>
        <taxon>Discinaceae</taxon>
        <taxon>Discina</taxon>
    </lineage>
</organism>
<feature type="compositionally biased region" description="Low complexity" evidence="1">
    <location>
        <begin position="412"/>
        <end position="422"/>
    </location>
</feature>
<feature type="compositionally biased region" description="Polar residues" evidence="1">
    <location>
        <begin position="20"/>
        <end position="30"/>
    </location>
</feature>
<evidence type="ECO:0000313" key="3">
    <source>
        <dbReference type="EMBL" id="KAL0639574.1"/>
    </source>
</evidence>
<dbReference type="EMBL" id="JBBBZM010000010">
    <property type="protein sequence ID" value="KAL0639574.1"/>
    <property type="molecule type" value="Genomic_DNA"/>
</dbReference>
<dbReference type="Proteomes" id="UP001447188">
    <property type="component" value="Unassembled WGS sequence"/>
</dbReference>